<dbReference type="RefSeq" id="WP_379980651.1">
    <property type="nucleotide sequence ID" value="NZ_JBHSFV010000010.1"/>
</dbReference>
<accession>A0ABV9I100</accession>
<proteinExistence type="predicted"/>
<dbReference type="Proteomes" id="UP001596043">
    <property type="component" value="Unassembled WGS sequence"/>
</dbReference>
<protein>
    <recommendedName>
        <fullName evidence="4">Entericidin A/B family lipoprotein</fullName>
    </recommendedName>
</protein>
<keyword evidence="3" id="KW-1185">Reference proteome</keyword>
<sequence length="51" mass="5534">MKKSIFTIIALALFTISISSCREKTTAEKAGDAVEEGIEEVTDEVDDATKK</sequence>
<evidence type="ECO:0000256" key="1">
    <source>
        <dbReference type="SAM" id="MobiDB-lite"/>
    </source>
</evidence>
<comment type="caution">
    <text evidence="2">The sequence shown here is derived from an EMBL/GenBank/DDBJ whole genome shotgun (WGS) entry which is preliminary data.</text>
</comment>
<feature type="region of interest" description="Disordered" evidence="1">
    <location>
        <begin position="28"/>
        <end position="51"/>
    </location>
</feature>
<evidence type="ECO:0008006" key="4">
    <source>
        <dbReference type="Google" id="ProtNLM"/>
    </source>
</evidence>
<reference evidence="3" key="1">
    <citation type="journal article" date="2019" name="Int. J. Syst. Evol. Microbiol.">
        <title>The Global Catalogue of Microorganisms (GCM) 10K type strain sequencing project: providing services to taxonomists for standard genome sequencing and annotation.</title>
        <authorList>
            <consortium name="The Broad Institute Genomics Platform"/>
            <consortium name="The Broad Institute Genome Sequencing Center for Infectious Disease"/>
            <person name="Wu L."/>
            <person name="Ma J."/>
        </authorList>
    </citation>
    <scope>NUCLEOTIDE SEQUENCE [LARGE SCALE GENOMIC DNA]</scope>
    <source>
        <strain evidence="3">YJ-61-S</strain>
    </source>
</reference>
<name>A0ABV9I100_9FLAO</name>
<dbReference type="EMBL" id="JBHSFV010000010">
    <property type="protein sequence ID" value="MFC4635436.1"/>
    <property type="molecule type" value="Genomic_DNA"/>
</dbReference>
<gene>
    <name evidence="2" type="ORF">ACFO3O_16115</name>
</gene>
<dbReference type="PROSITE" id="PS51257">
    <property type="entry name" value="PROKAR_LIPOPROTEIN"/>
    <property type="match status" value="1"/>
</dbReference>
<evidence type="ECO:0000313" key="3">
    <source>
        <dbReference type="Proteomes" id="UP001596043"/>
    </source>
</evidence>
<evidence type="ECO:0000313" key="2">
    <source>
        <dbReference type="EMBL" id="MFC4635436.1"/>
    </source>
</evidence>
<feature type="compositionally biased region" description="Acidic residues" evidence="1">
    <location>
        <begin position="33"/>
        <end position="51"/>
    </location>
</feature>
<organism evidence="2 3">
    <name type="scientific">Dokdonia ponticola</name>
    <dbReference type="NCBI Taxonomy" id="2041041"/>
    <lineage>
        <taxon>Bacteria</taxon>
        <taxon>Pseudomonadati</taxon>
        <taxon>Bacteroidota</taxon>
        <taxon>Flavobacteriia</taxon>
        <taxon>Flavobacteriales</taxon>
        <taxon>Flavobacteriaceae</taxon>
        <taxon>Dokdonia</taxon>
    </lineage>
</organism>